<gene>
    <name evidence="1" type="ORF">JGI1_01972</name>
</gene>
<dbReference type="OrthoDB" id="9815021at2"/>
<dbReference type="AlphaFoldDB" id="A0A0S4ND16"/>
<dbReference type="RefSeq" id="WP_140945690.1">
    <property type="nucleotide sequence ID" value="NZ_FAOO01000018.1"/>
</dbReference>
<dbReference type="STRING" id="1643428.GCA_001442855_01932"/>
<accession>A0A0S4ND16</accession>
<dbReference type="EMBL" id="FAOO01000018">
    <property type="protein sequence ID" value="CUU08063.1"/>
    <property type="molecule type" value="Genomic_DNA"/>
</dbReference>
<reference evidence="2" key="1">
    <citation type="submission" date="2015-11" db="EMBL/GenBank/DDBJ databases">
        <authorList>
            <person name="Varghese N."/>
        </authorList>
    </citation>
    <scope>NUCLEOTIDE SEQUENCE [LARGE SCALE GENOMIC DNA]</scope>
</reference>
<evidence type="ECO:0000313" key="1">
    <source>
        <dbReference type="EMBL" id="CUU08063.1"/>
    </source>
</evidence>
<name>A0A0S4ND16_9BACT</name>
<sequence length="113" mass="13647">MFGEVFAIFVFLGLNFAEKDTVKTVLPDLLRWREYVYIDSVEIKKMIDEMMKYQKEIEKLRKEVRPYLKGRFGFDIFDETGLTRGGIKYFIRIWKHPPKELFKMPYVKPRSDP</sequence>
<evidence type="ECO:0000313" key="2">
    <source>
        <dbReference type="Proteomes" id="UP000320623"/>
    </source>
</evidence>
<protein>
    <submittedName>
        <fullName evidence="1">Uncharacterized protein</fullName>
    </submittedName>
</protein>
<dbReference type="Proteomes" id="UP000320623">
    <property type="component" value="Unassembled WGS sequence"/>
</dbReference>
<keyword evidence="2" id="KW-1185">Reference proteome</keyword>
<proteinExistence type="predicted"/>
<organism evidence="1 2">
    <name type="scientific">Candidatus Thermokryptus mobilis</name>
    <dbReference type="NCBI Taxonomy" id="1643428"/>
    <lineage>
        <taxon>Bacteria</taxon>
        <taxon>Pseudomonadati</taxon>
        <taxon>Candidatus Kryptoniota</taxon>
        <taxon>Candidatus Thermokryptus</taxon>
    </lineage>
</organism>